<organism evidence="1 2">
    <name type="scientific">Teladorsagia circumcincta</name>
    <name type="common">Brown stomach worm</name>
    <name type="synonym">Ostertagia circumcincta</name>
    <dbReference type="NCBI Taxonomy" id="45464"/>
    <lineage>
        <taxon>Eukaryota</taxon>
        <taxon>Metazoa</taxon>
        <taxon>Ecdysozoa</taxon>
        <taxon>Nematoda</taxon>
        <taxon>Chromadorea</taxon>
        <taxon>Rhabditida</taxon>
        <taxon>Rhabditina</taxon>
        <taxon>Rhabditomorpha</taxon>
        <taxon>Strongyloidea</taxon>
        <taxon>Trichostrongylidae</taxon>
        <taxon>Teladorsagia</taxon>
    </lineage>
</organism>
<gene>
    <name evidence="1" type="ORF">TELCIR_04050</name>
</gene>
<proteinExistence type="predicted"/>
<dbReference type="OrthoDB" id="5871038at2759"/>
<keyword evidence="2" id="KW-1185">Reference proteome</keyword>
<name>A0A2G9T4P8_TELCI</name>
<dbReference type="EMBL" id="KZ368859">
    <property type="protein sequence ID" value="PIO52330.1"/>
    <property type="molecule type" value="Genomic_DNA"/>
</dbReference>
<reference evidence="1 2" key="1">
    <citation type="submission" date="2015-09" db="EMBL/GenBank/DDBJ databases">
        <title>Draft genome of the parasitic nematode Teladorsagia circumcincta isolate WARC Sus (inbred).</title>
        <authorList>
            <person name="Mitreva M."/>
        </authorList>
    </citation>
    <scope>NUCLEOTIDE SEQUENCE [LARGE SCALE GENOMIC DNA]</scope>
    <source>
        <strain evidence="1 2">S</strain>
    </source>
</reference>
<accession>A0A2G9T4P8</accession>
<dbReference type="Proteomes" id="UP000230423">
    <property type="component" value="Unassembled WGS sequence"/>
</dbReference>
<evidence type="ECO:0000313" key="2">
    <source>
        <dbReference type="Proteomes" id="UP000230423"/>
    </source>
</evidence>
<dbReference type="AlphaFoldDB" id="A0A2G9T4P8"/>
<evidence type="ECO:0000313" key="1">
    <source>
        <dbReference type="EMBL" id="PIO52330.1"/>
    </source>
</evidence>
<sequence length="178" mass="20552">MILASVKRNSGDRTCSVERYWHCSRVAIDNDLELDHGVLFDHAKSFLSLVSRRAPYHVDKLSFGLSSKNVSHIHYCKFWTSLLQPRTVSVYSLAGGVSMQLGDYYWLFTLQVDRVSVVNCLNLGSYVLSEVIREWYCGKQKFLPNIDITFFKNGRTRIPFHIEDLVKRVKYKVGTSIH</sequence>
<protein>
    <submittedName>
        <fullName evidence="1">Uncharacterized protein</fullName>
    </submittedName>
</protein>